<dbReference type="PROSITE" id="PS51257">
    <property type="entry name" value="PROKAR_LIPOPROTEIN"/>
    <property type="match status" value="1"/>
</dbReference>
<organism evidence="3 4">
    <name type="scientific">Bacillus yapensis</name>
    <dbReference type="NCBI Taxonomy" id="2492960"/>
    <lineage>
        <taxon>Bacteria</taxon>
        <taxon>Bacillati</taxon>
        <taxon>Bacillota</taxon>
        <taxon>Bacilli</taxon>
        <taxon>Bacillales</taxon>
        <taxon>Bacillaceae</taxon>
        <taxon>Bacillus</taxon>
    </lineage>
</organism>
<evidence type="ECO:0000313" key="4">
    <source>
        <dbReference type="Proteomes" id="UP000271374"/>
    </source>
</evidence>
<gene>
    <name evidence="3" type="ORF">EKG37_00385</name>
</gene>
<feature type="chain" id="PRO_5039643182" description="DUF4362 domain-containing protein" evidence="2">
    <location>
        <begin position="22"/>
        <end position="239"/>
    </location>
</feature>
<feature type="compositionally biased region" description="Low complexity" evidence="1">
    <location>
        <begin position="23"/>
        <end position="33"/>
    </location>
</feature>
<proteinExistence type="predicted"/>
<comment type="caution">
    <text evidence="3">The sequence shown here is derived from an EMBL/GenBank/DDBJ whole genome shotgun (WGS) entry which is preliminary data.</text>
</comment>
<feature type="region of interest" description="Disordered" evidence="1">
    <location>
        <begin position="23"/>
        <end position="60"/>
    </location>
</feature>
<dbReference type="AlphaFoldDB" id="A0A431WKQ0"/>
<keyword evidence="2" id="KW-0732">Signal</keyword>
<protein>
    <recommendedName>
        <fullName evidence="5">DUF4362 domain-containing protein</fullName>
    </recommendedName>
</protein>
<dbReference type="Proteomes" id="UP000271374">
    <property type="component" value="Unassembled WGS sequence"/>
</dbReference>
<evidence type="ECO:0008006" key="5">
    <source>
        <dbReference type="Google" id="ProtNLM"/>
    </source>
</evidence>
<reference evidence="3 4" key="1">
    <citation type="submission" date="2018-12" db="EMBL/GenBank/DDBJ databases">
        <title>Bacillus yapensis draft genome sequence.</title>
        <authorList>
            <person name="Yu L."/>
            <person name="Xu X."/>
            <person name="Tang X."/>
        </authorList>
    </citation>
    <scope>NUCLEOTIDE SEQUENCE [LARGE SCALE GENOMIC DNA]</scope>
    <source>
        <strain evidence="3 4">XXST-01</strain>
    </source>
</reference>
<evidence type="ECO:0000313" key="3">
    <source>
        <dbReference type="EMBL" id="RTR36051.1"/>
    </source>
</evidence>
<feature type="signal peptide" evidence="2">
    <location>
        <begin position="1"/>
        <end position="21"/>
    </location>
</feature>
<accession>A0A431WKQ0</accession>
<feature type="compositionally biased region" description="Acidic residues" evidence="1">
    <location>
        <begin position="47"/>
        <end position="60"/>
    </location>
</feature>
<sequence>MSKIKRLYAFLILLFLVGCNATSVSDDGSSKSTSNEDGTSDRPGTDDKEEDPEVEEKPSEEELAAIHIAEYFPPENVIKHFKGEGNEYASEVETIFQREGEFLSSVVNNGGTQVLRVYQLTQDGIHLVYEQPEYYEESPPSVTSLQAQFQIQDVITAPVEKGRMINGWEIVDVHHELTLPIGKINDVIVLKRTAGNESLNVHYWAKQYGLVKKEFYYKNEEAFELMVTTELERVEEMPQ</sequence>
<evidence type="ECO:0000256" key="1">
    <source>
        <dbReference type="SAM" id="MobiDB-lite"/>
    </source>
</evidence>
<dbReference type="EMBL" id="RXNT01000001">
    <property type="protein sequence ID" value="RTR36051.1"/>
    <property type="molecule type" value="Genomic_DNA"/>
</dbReference>
<name>A0A431WKQ0_9BACI</name>
<dbReference type="RefSeq" id="WP_126405258.1">
    <property type="nucleotide sequence ID" value="NZ_RXNT01000001.1"/>
</dbReference>
<dbReference type="OrthoDB" id="2870421at2"/>
<evidence type="ECO:0000256" key="2">
    <source>
        <dbReference type="SAM" id="SignalP"/>
    </source>
</evidence>
<keyword evidence="4" id="KW-1185">Reference proteome</keyword>